<dbReference type="AlphaFoldDB" id="A0AAW2NI14"/>
<protein>
    <submittedName>
        <fullName evidence="1">Uncharacterized protein</fullName>
    </submittedName>
</protein>
<proteinExistence type="predicted"/>
<dbReference type="PANTHER" id="PTHR45749:SF35">
    <property type="entry name" value="AC-LIKE TRANSPOSASE-RELATED"/>
    <property type="match status" value="1"/>
</dbReference>
<dbReference type="EMBL" id="JACGWM010000011">
    <property type="protein sequence ID" value="KAL0342504.1"/>
    <property type="molecule type" value="Genomic_DNA"/>
</dbReference>
<accession>A0AAW2NI14</accession>
<reference evidence="1" key="1">
    <citation type="submission" date="2020-06" db="EMBL/GenBank/DDBJ databases">
        <authorList>
            <person name="Li T."/>
            <person name="Hu X."/>
            <person name="Zhang T."/>
            <person name="Song X."/>
            <person name="Zhang H."/>
            <person name="Dai N."/>
            <person name="Sheng W."/>
            <person name="Hou X."/>
            <person name="Wei L."/>
        </authorList>
    </citation>
    <scope>NUCLEOTIDE SEQUENCE</scope>
    <source>
        <strain evidence="1">KEN8</strain>
        <tissue evidence="1">Leaf</tissue>
    </source>
</reference>
<reference evidence="1" key="2">
    <citation type="journal article" date="2024" name="Plant">
        <title>Genomic evolution and insights into agronomic trait innovations of Sesamum species.</title>
        <authorList>
            <person name="Miao H."/>
            <person name="Wang L."/>
            <person name="Qu L."/>
            <person name="Liu H."/>
            <person name="Sun Y."/>
            <person name="Le M."/>
            <person name="Wang Q."/>
            <person name="Wei S."/>
            <person name="Zheng Y."/>
            <person name="Lin W."/>
            <person name="Duan Y."/>
            <person name="Cao H."/>
            <person name="Xiong S."/>
            <person name="Wang X."/>
            <person name="Wei L."/>
            <person name="Li C."/>
            <person name="Ma Q."/>
            <person name="Ju M."/>
            <person name="Zhao R."/>
            <person name="Li G."/>
            <person name="Mu C."/>
            <person name="Tian Q."/>
            <person name="Mei H."/>
            <person name="Zhang T."/>
            <person name="Gao T."/>
            <person name="Zhang H."/>
        </authorList>
    </citation>
    <scope>NUCLEOTIDE SEQUENCE</scope>
    <source>
        <strain evidence="1">KEN8</strain>
    </source>
</reference>
<dbReference type="PANTHER" id="PTHR45749">
    <property type="match status" value="1"/>
</dbReference>
<name>A0AAW2NI14_9LAMI</name>
<organism evidence="1">
    <name type="scientific">Sesamum calycinum</name>
    <dbReference type="NCBI Taxonomy" id="2727403"/>
    <lineage>
        <taxon>Eukaryota</taxon>
        <taxon>Viridiplantae</taxon>
        <taxon>Streptophyta</taxon>
        <taxon>Embryophyta</taxon>
        <taxon>Tracheophyta</taxon>
        <taxon>Spermatophyta</taxon>
        <taxon>Magnoliopsida</taxon>
        <taxon>eudicotyledons</taxon>
        <taxon>Gunneridae</taxon>
        <taxon>Pentapetalae</taxon>
        <taxon>asterids</taxon>
        <taxon>lamiids</taxon>
        <taxon>Lamiales</taxon>
        <taxon>Pedaliaceae</taxon>
        <taxon>Sesamum</taxon>
    </lineage>
</organism>
<evidence type="ECO:0000313" key="1">
    <source>
        <dbReference type="EMBL" id="KAL0342504.1"/>
    </source>
</evidence>
<gene>
    <name evidence="1" type="ORF">Scaly_1913000</name>
</gene>
<sequence length="138" mass="15866">MFIDSTIEQINGVLAFIKGHRKNRFAASMNIAKDLAFDVDVEPSFLVKRRVLRKNNMAIASLRNKFEELKRFESIFGFLIRRASAEMSFLKLKLLKTYLKSSMSQERLNGLVILCIEKHMLGKIEVDSMIDDFASMNA</sequence>
<comment type="caution">
    <text evidence="1">The sequence shown here is derived from an EMBL/GenBank/DDBJ whole genome shotgun (WGS) entry which is preliminary data.</text>
</comment>